<dbReference type="EMBL" id="JAERSG010000001">
    <property type="protein sequence ID" value="MBL0746567.1"/>
    <property type="molecule type" value="Genomic_DNA"/>
</dbReference>
<organism evidence="2 3">
    <name type="scientific">Nocardioides baculatus</name>
    <dbReference type="NCBI Taxonomy" id="2801337"/>
    <lineage>
        <taxon>Bacteria</taxon>
        <taxon>Bacillati</taxon>
        <taxon>Actinomycetota</taxon>
        <taxon>Actinomycetes</taxon>
        <taxon>Propionibacteriales</taxon>
        <taxon>Nocardioidaceae</taxon>
        <taxon>Nocardioides</taxon>
    </lineage>
</organism>
<dbReference type="RefSeq" id="WP_201933212.1">
    <property type="nucleotide sequence ID" value="NZ_JAERSG010000001.1"/>
</dbReference>
<keyword evidence="3" id="KW-1185">Reference proteome</keyword>
<evidence type="ECO:0000313" key="2">
    <source>
        <dbReference type="EMBL" id="MBL0746567.1"/>
    </source>
</evidence>
<dbReference type="Proteomes" id="UP000636918">
    <property type="component" value="Unassembled WGS sequence"/>
</dbReference>
<evidence type="ECO:0008006" key="4">
    <source>
        <dbReference type="Google" id="ProtNLM"/>
    </source>
</evidence>
<feature type="signal peptide" evidence="1">
    <location>
        <begin position="1"/>
        <end position="29"/>
    </location>
</feature>
<reference evidence="2 3" key="1">
    <citation type="submission" date="2021-01" db="EMBL/GenBank/DDBJ databases">
        <title>Genome seq and assembly of Nocardiodes sp. G10.</title>
        <authorList>
            <person name="Chhetri G."/>
        </authorList>
    </citation>
    <scope>NUCLEOTIDE SEQUENCE [LARGE SCALE GENOMIC DNA]</scope>
    <source>
        <strain evidence="2 3">G10</strain>
    </source>
</reference>
<sequence length="466" mass="49068">MRVRHQLAAPLIALTVTATLGAPPGNALASAQVTARSWTALTASSSPNFAQASTVRTGDGLQHVVWIIDEGAGANYLHTTIDASGRQGATTRVLTDTWGQLSTPVDLEVDAAGRLRVSFRGALDGDTANFFTYRGVYSAVSSDGGATWVVPREVLAVSDASGGGSTFVHLPDGTVLGGYGDTGGFHWHVGAIPEAAEPTTTNSEFTDMDAVSASLISSGSAVWVVYQSIRADGVFARQVWPSLGAPVRGPGGFTNPGQPMALVNRPGVGPMAAYMLDDRVVLWDITANRVHRVRGHDGASAPELAVLPDGHLWVVSAGPIGYEPRASRVAERGWDTDRRPTMLPDLFASFGVSVSASTDLRAEVLLVAADDSDPIRLLARSVAAQLTLRASPRRWSSGRAQTVVLKVTDVDGGVARAKVRAGGERCTTNGAGRCTIRFSARRPGSFTARATKRAYDDATVRLTVRR</sequence>
<feature type="chain" id="PRO_5045716371" description="Exo-alpha-sialidase" evidence="1">
    <location>
        <begin position="30"/>
        <end position="466"/>
    </location>
</feature>
<evidence type="ECO:0000313" key="3">
    <source>
        <dbReference type="Proteomes" id="UP000636918"/>
    </source>
</evidence>
<proteinExistence type="predicted"/>
<comment type="caution">
    <text evidence="2">The sequence shown here is derived from an EMBL/GenBank/DDBJ whole genome shotgun (WGS) entry which is preliminary data.</text>
</comment>
<protein>
    <recommendedName>
        <fullName evidence="4">Exo-alpha-sialidase</fullName>
    </recommendedName>
</protein>
<evidence type="ECO:0000256" key="1">
    <source>
        <dbReference type="SAM" id="SignalP"/>
    </source>
</evidence>
<accession>A0ABS1L4V4</accession>
<gene>
    <name evidence="2" type="ORF">JI751_03010</name>
</gene>
<name>A0ABS1L4V4_9ACTN</name>
<keyword evidence="1" id="KW-0732">Signal</keyword>